<proteinExistence type="predicted"/>
<feature type="non-terminal residue" evidence="1">
    <location>
        <position position="1"/>
    </location>
</feature>
<dbReference type="EMBL" id="CAKXAJ010009352">
    <property type="protein sequence ID" value="CAH2211158.1"/>
    <property type="molecule type" value="Genomic_DNA"/>
</dbReference>
<evidence type="ECO:0000313" key="1">
    <source>
        <dbReference type="EMBL" id="CAH2211158.1"/>
    </source>
</evidence>
<reference evidence="1" key="1">
    <citation type="submission" date="2022-03" db="EMBL/GenBank/DDBJ databases">
        <authorList>
            <person name="Lindestad O."/>
        </authorList>
    </citation>
    <scope>NUCLEOTIDE SEQUENCE</scope>
</reference>
<accession>A0A8S4QQS5</accession>
<sequence>LARAAALRDADARAQLCTQLKDELAELRRLKHEAGVELARSKELAHAQSATIAHLEKKLGAAGKHKNVDTFVSMSNT</sequence>
<dbReference type="OrthoDB" id="2020852at2759"/>
<evidence type="ECO:0000313" key="2">
    <source>
        <dbReference type="Proteomes" id="UP000838756"/>
    </source>
</evidence>
<dbReference type="Proteomes" id="UP000838756">
    <property type="component" value="Unassembled WGS sequence"/>
</dbReference>
<protein>
    <submittedName>
        <fullName evidence="1">Jg9154 protein</fullName>
    </submittedName>
</protein>
<gene>
    <name evidence="1" type="primary">jg9154</name>
    <name evidence="1" type="ORF">PAEG_LOCUS2995</name>
</gene>
<dbReference type="AlphaFoldDB" id="A0A8S4QQS5"/>
<comment type="caution">
    <text evidence="1">The sequence shown here is derived from an EMBL/GenBank/DDBJ whole genome shotgun (WGS) entry which is preliminary data.</text>
</comment>
<organism evidence="1 2">
    <name type="scientific">Pararge aegeria aegeria</name>
    <dbReference type="NCBI Taxonomy" id="348720"/>
    <lineage>
        <taxon>Eukaryota</taxon>
        <taxon>Metazoa</taxon>
        <taxon>Ecdysozoa</taxon>
        <taxon>Arthropoda</taxon>
        <taxon>Hexapoda</taxon>
        <taxon>Insecta</taxon>
        <taxon>Pterygota</taxon>
        <taxon>Neoptera</taxon>
        <taxon>Endopterygota</taxon>
        <taxon>Lepidoptera</taxon>
        <taxon>Glossata</taxon>
        <taxon>Ditrysia</taxon>
        <taxon>Papilionoidea</taxon>
        <taxon>Nymphalidae</taxon>
        <taxon>Satyrinae</taxon>
        <taxon>Satyrini</taxon>
        <taxon>Parargina</taxon>
        <taxon>Pararge</taxon>
    </lineage>
</organism>
<keyword evidence="2" id="KW-1185">Reference proteome</keyword>
<name>A0A8S4QQS5_9NEOP</name>